<organism evidence="3 4">
    <name type="scientific">Salix brachista</name>
    <dbReference type="NCBI Taxonomy" id="2182728"/>
    <lineage>
        <taxon>Eukaryota</taxon>
        <taxon>Viridiplantae</taxon>
        <taxon>Streptophyta</taxon>
        <taxon>Embryophyta</taxon>
        <taxon>Tracheophyta</taxon>
        <taxon>Spermatophyta</taxon>
        <taxon>Magnoliopsida</taxon>
        <taxon>eudicotyledons</taxon>
        <taxon>Gunneridae</taxon>
        <taxon>Pentapetalae</taxon>
        <taxon>rosids</taxon>
        <taxon>fabids</taxon>
        <taxon>Malpighiales</taxon>
        <taxon>Salicaceae</taxon>
        <taxon>Saliceae</taxon>
        <taxon>Salix</taxon>
    </lineage>
</organism>
<comment type="caution">
    <text evidence="3">The sequence shown here is derived from an EMBL/GenBank/DDBJ whole genome shotgun (WGS) entry which is preliminary data.</text>
</comment>
<dbReference type="AlphaFoldDB" id="A0A5N5LPR8"/>
<feature type="region of interest" description="Disordered" evidence="1">
    <location>
        <begin position="44"/>
        <end position="74"/>
    </location>
</feature>
<evidence type="ECO:0000313" key="4">
    <source>
        <dbReference type="Proteomes" id="UP000326939"/>
    </source>
</evidence>
<reference evidence="4" key="1">
    <citation type="journal article" date="2019" name="Gigascience">
        <title>De novo genome assembly of the endangered Acer yangbiense, a plant species with extremely small populations endemic to Yunnan Province, China.</title>
        <authorList>
            <person name="Yang J."/>
            <person name="Wariss H.M."/>
            <person name="Tao L."/>
            <person name="Zhang R."/>
            <person name="Yun Q."/>
            <person name="Hollingsworth P."/>
            <person name="Dao Z."/>
            <person name="Luo G."/>
            <person name="Guo H."/>
            <person name="Ma Y."/>
            <person name="Sun W."/>
        </authorList>
    </citation>
    <scope>NUCLEOTIDE SEQUENCE [LARGE SCALE GENOMIC DNA]</scope>
    <source>
        <strain evidence="4">cv. br00</strain>
    </source>
</reference>
<dbReference type="EMBL" id="VDCV01000008">
    <property type="protein sequence ID" value="KAB5544713.1"/>
    <property type="molecule type" value="Genomic_DNA"/>
</dbReference>
<sequence length="172" mass="19161">MATSRIFHAKSSLCNILLLILQNKIEAQTKQKQSENYRDCEEAAKHASVSSHHHRRCHLHRESPLPGSTDSRVPGPLRSLQSLSLMHLQTLTTELKLLCRENADLKVANSELVKLVSLAFQASVMQHQQCTLGNNRAVAFERRNSANNVGTESSSGAKMPSYDSQTLQVLRC</sequence>
<proteinExistence type="predicted"/>
<keyword evidence="2" id="KW-0732">Signal</keyword>
<evidence type="ECO:0008006" key="5">
    <source>
        <dbReference type="Google" id="ProtNLM"/>
    </source>
</evidence>
<name>A0A5N5LPR8_9ROSI</name>
<protein>
    <recommendedName>
        <fullName evidence="5">BZIP domain-containing protein</fullName>
    </recommendedName>
</protein>
<feature type="chain" id="PRO_5024357848" description="BZIP domain-containing protein" evidence="2">
    <location>
        <begin position="28"/>
        <end position="172"/>
    </location>
</feature>
<keyword evidence="4" id="KW-1185">Reference proteome</keyword>
<gene>
    <name evidence="3" type="ORF">DKX38_012825</name>
</gene>
<evidence type="ECO:0000256" key="2">
    <source>
        <dbReference type="SAM" id="SignalP"/>
    </source>
</evidence>
<dbReference type="Proteomes" id="UP000326939">
    <property type="component" value="Chromosome 8"/>
</dbReference>
<accession>A0A5N5LPR8</accession>
<evidence type="ECO:0000313" key="3">
    <source>
        <dbReference type="EMBL" id="KAB5544713.1"/>
    </source>
</evidence>
<evidence type="ECO:0000256" key="1">
    <source>
        <dbReference type="SAM" id="MobiDB-lite"/>
    </source>
</evidence>
<feature type="signal peptide" evidence="2">
    <location>
        <begin position="1"/>
        <end position="27"/>
    </location>
</feature>